<dbReference type="Proteomes" id="UP000596252">
    <property type="component" value="Chromosome"/>
</dbReference>
<dbReference type="RefSeq" id="WP_203325883.1">
    <property type="nucleotide sequence ID" value="NZ_CP069213.1"/>
</dbReference>
<evidence type="ECO:0000259" key="1">
    <source>
        <dbReference type="Pfam" id="PF20419"/>
    </source>
</evidence>
<sequence>MQPPPNLPSKAGNFTCYTQGNNRHCSRSDAFGPGDFNFANGDFEKGFYLATNGATTRLYFDNLTLKNTSIHQGYNPSHLIVYVRGNLHIEGHNFFKGILYVEGNIIMSGNATISGALAVHGNVPSGGNFTPIIDLGVIDDADFGGMCDKQQAVQIDHFLLKYSESPLTCKAETVTVLACKNGSCSELVTDPVSATLTAANAVTGWEGGNNISLVNGSGQKRLWHTVVAPPVTIGVGSSSPVAVNPTLCQRGSSTPSVAACTLAFADSGLLFDVPDKLAGKAASVTLSAVRKDEQSQRCVPTFQNTTRQLAFWSDYLSPDAVALVGSPKMTVESSAIGTSVQNATSIPLSFNSQGEATLSVNYPDAGQLALNARYLGGGSEGNLQLDGSDSFVSFPVGLCVKAKDPLASCPAGDATCAAYRKTGDSFDLLISAHAWSSDTDSEYCDNSTTPNFEIQNITLGSTLVAPVGGSEGVTGTDSYSHKAQASANEVSQSINEVGVFRFSAQAPNTYLGSLFYRIPLALSGNIGRFVPASFALKNVSLIPACGLLNSPSFSYMGQPTPLSMQLEAHNHQNQVTMNYRDDFAKGNAVLAAENNNDGSDLSARLSVLAGSWLAGVMEFDSTSTFVFERTSAPGMDGPFEQLDIGLWVDDMDGELSRLAPLDMKPGSIGDCSVMPGGCSAQRLGTVPMRHGRAVLENTYGPETDILRMPAYAQYWNGSAWTLSTEDSCSIASVPLSVQVDNPALGYLYQPGLVAGQSIDRSATSASFSQGQLPLFWQALGSPGYRGQVTAPLDVPDWLHWYWNWSGSEPQNLSDPRASAYFGRYRGDDRIIFWREIN</sequence>
<evidence type="ECO:0000313" key="3">
    <source>
        <dbReference type="Proteomes" id="UP000596252"/>
    </source>
</evidence>
<dbReference type="EMBL" id="CP069213">
    <property type="protein sequence ID" value="QRH02265.1"/>
    <property type="molecule type" value="Genomic_DNA"/>
</dbReference>
<protein>
    <recommendedName>
        <fullName evidence="1">DUF6701 domain-containing protein</fullName>
    </recommendedName>
</protein>
<feature type="domain" description="DUF6701" evidence="1">
    <location>
        <begin position="244"/>
        <end position="836"/>
    </location>
</feature>
<evidence type="ECO:0000313" key="2">
    <source>
        <dbReference type="EMBL" id="QRH02265.1"/>
    </source>
</evidence>
<name>A0ABX7G4L7_9GAMM</name>
<gene>
    <name evidence="2" type="ORF">JQC75_02225</name>
</gene>
<keyword evidence="3" id="KW-1185">Reference proteome</keyword>
<organism evidence="2 3">
    <name type="scientific">Shewanella litorisediminis</name>
    <dbReference type="NCBI Taxonomy" id="1173586"/>
    <lineage>
        <taxon>Bacteria</taxon>
        <taxon>Pseudomonadati</taxon>
        <taxon>Pseudomonadota</taxon>
        <taxon>Gammaproteobacteria</taxon>
        <taxon>Alteromonadales</taxon>
        <taxon>Shewanellaceae</taxon>
        <taxon>Shewanella</taxon>
    </lineage>
</organism>
<proteinExistence type="predicted"/>
<dbReference type="Pfam" id="PF20419">
    <property type="entry name" value="DUF6701"/>
    <property type="match status" value="1"/>
</dbReference>
<dbReference type="InterPro" id="IPR046524">
    <property type="entry name" value="DUF6701"/>
</dbReference>
<accession>A0ABX7G4L7</accession>
<reference evidence="2 3" key="1">
    <citation type="journal article" date="2012" name="Antonie Van Leeuwenhoek">
        <title>Shewanella litorisediminis sp. nov., a gammaproteobacterium isolated from a tidal flat sediment.</title>
        <authorList>
            <person name="Lee M.H."/>
            <person name="Yoon J.H."/>
        </authorList>
    </citation>
    <scope>NUCLEOTIDE SEQUENCE [LARGE SCALE GENOMIC DNA]</scope>
    <source>
        <strain evidence="2 3">SMK1-12</strain>
    </source>
</reference>